<evidence type="ECO:0000256" key="1">
    <source>
        <dbReference type="ARBA" id="ARBA00004141"/>
    </source>
</evidence>
<feature type="transmembrane region" description="Helical" evidence="6">
    <location>
        <begin position="66"/>
        <end position="86"/>
    </location>
</feature>
<dbReference type="PANTHER" id="PTHR21716">
    <property type="entry name" value="TRANSMEMBRANE PROTEIN"/>
    <property type="match status" value="1"/>
</dbReference>
<dbReference type="EMBL" id="AXUN02000068">
    <property type="protein sequence ID" value="ETA81700.1"/>
    <property type="molecule type" value="Genomic_DNA"/>
</dbReference>
<dbReference type="InterPro" id="IPR002549">
    <property type="entry name" value="AI-2E-like"/>
</dbReference>
<keyword evidence="5 6" id="KW-0472">Membrane</keyword>
<dbReference type="Proteomes" id="UP000017747">
    <property type="component" value="Unassembled WGS sequence"/>
</dbReference>
<sequence>MTINQKKNFIINIIYFTLIAGIVYIFIKHILILIMPFIIGFAVALILRPVINFASKKFHLPQKATAVVLVLLSYAGVSSLVAWTGMRFVALVKNSIVRLPEIYALQIEPAIRDIFENVERASEKLDPTMVQMVQDMAVSVSQSTGSVVSKISSTVIESISSSVSFLPGLFLGVIFAVISSLFFAMDYSKITAYLSSRLPSNNPGLFTEIKKLATGIGFKYVKAYAILMAVTFGELALGLLLLRVDGAIEVAALIAVIDFLPVLGTGGIVIPWILIELVQGNLPFALGLMALYLIITVVRNILEPKLIGEQIGLHPLIMLISMYVGVKIFGFVGLVALPVTIVVIKYLYDNNKIHFFKPEKNL</sequence>
<comment type="similarity">
    <text evidence="2">Belongs to the autoinducer-2 exporter (AI-2E) (TC 2.A.86) family.</text>
</comment>
<reference evidence="7 8" key="1">
    <citation type="journal article" date="2014" name="Genome Announc.">
        <title>Genome Sequence of Youngiibacter fragilis, the Type Strain of the Genus Youngiibacter.</title>
        <authorList>
            <person name="Wawrik C.B."/>
            <person name="Callaghan A.V."/>
            <person name="Stamps B.W."/>
            <person name="Wawrik B."/>
        </authorList>
    </citation>
    <scope>NUCLEOTIDE SEQUENCE [LARGE SCALE GENOMIC DNA]</scope>
    <source>
        <strain evidence="7 8">232.1</strain>
    </source>
</reference>
<evidence type="ECO:0000256" key="2">
    <source>
        <dbReference type="ARBA" id="ARBA00009773"/>
    </source>
</evidence>
<evidence type="ECO:0000256" key="4">
    <source>
        <dbReference type="ARBA" id="ARBA00022989"/>
    </source>
</evidence>
<keyword evidence="8" id="KW-1185">Reference proteome</keyword>
<gene>
    <name evidence="7" type="ORF">T472_0204715</name>
</gene>
<name>V7I664_9CLOT</name>
<dbReference type="PATRIC" id="fig|994573.3.peg.885"/>
<dbReference type="AlphaFoldDB" id="V7I664"/>
<evidence type="ECO:0000256" key="3">
    <source>
        <dbReference type="ARBA" id="ARBA00022692"/>
    </source>
</evidence>
<proteinExistence type="inferred from homology"/>
<feature type="transmembrane region" description="Helical" evidence="6">
    <location>
        <begin position="223"/>
        <end position="244"/>
    </location>
</feature>
<comment type="subcellular location">
    <subcellularLocation>
        <location evidence="1">Membrane</location>
        <topology evidence="1">Multi-pass membrane protein</topology>
    </subcellularLocation>
</comment>
<dbReference type="eggNOG" id="COG0628">
    <property type="taxonomic scope" value="Bacteria"/>
</dbReference>
<dbReference type="InterPro" id="IPR014227">
    <property type="entry name" value="YtvI-like"/>
</dbReference>
<dbReference type="Pfam" id="PF01594">
    <property type="entry name" value="AI-2E_transport"/>
    <property type="match status" value="1"/>
</dbReference>
<comment type="caution">
    <text evidence="7">The sequence shown here is derived from an EMBL/GenBank/DDBJ whole genome shotgun (WGS) entry which is preliminary data.</text>
</comment>
<feature type="transmembrane region" description="Helical" evidence="6">
    <location>
        <begin position="33"/>
        <end position="54"/>
    </location>
</feature>
<protein>
    <submittedName>
        <fullName evidence="7">Membrane protein</fullName>
    </submittedName>
</protein>
<feature type="transmembrane region" description="Helical" evidence="6">
    <location>
        <begin position="165"/>
        <end position="185"/>
    </location>
</feature>
<organism evidence="7 8">
    <name type="scientific">Youngiibacter fragilis 232.1</name>
    <dbReference type="NCBI Taxonomy" id="994573"/>
    <lineage>
        <taxon>Bacteria</taxon>
        <taxon>Bacillati</taxon>
        <taxon>Bacillota</taxon>
        <taxon>Clostridia</taxon>
        <taxon>Eubacteriales</taxon>
        <taxon>Clostridiaceae</taxon>
        <taxon>Youngiibacter</taxon>
    </lineage>
</organism>
<accession>V7I664</accession>
<evidence type="ECO:0000313" key="7">
    <source>
        <dbReference type="EMBL" id="ETA81700.1"/>
    </source>
</evidence>
<dbReference type="PANTHER" id="PTHR21716:SF68">
    <property type="entry name" value="TRANSPORT PROTEIN YTVI-RELATED"/>
    <property type="match status" value="1"/>
</dbReference>
<feature type="transmembrane region" description="Helical" evidence="6">
    <location>
        <begin position="9"/>
        <end position="27"/>
    </location>
</feature>
<evidence type="ECO:0000313" key="8">
    <source>
        <dbReference type="Proteomes" id="UP000017747"/>
    </source>
</evidence>
<feature type="transmembrane region" description="Helical" evidence="6">
    <location>
        <begin position="322"/>
        <end position="348"/>
    </location>
</feature>
<keyword evidence="4 6" id="KW-1133">Transmembrane helix</keyword>
<dbReference type="NCBIfam" id="TIGR02872">
    <property type="entry name" value="spore_ytvI"/>
    <property type="match status" value="1"/>
</dbReference>
<keyword evidence="3 6" id="KW-0812">Transmembrane</keyword>
<feature type="transmembrane region" description="Helical" evidence="6">
    <location>
        <begin position="250"/>
        <end position="275"/>
    </location>
</feature>
<evidence type="ECO:0000256" key="5">
    <source>
        <dbReference type="ARBA" id="ARBA00023136"/>
    </source>
</evidence>
<dbReference type="GO" id="GO:0055085">
    <property type="term" value="P:transmembrane transport"/>
    <property type="evidence" value="ECO:0007669"/>
    <property type="project" value="TreeGrafter"/>
</dbReference>
<dbReference type="STRING" id="994573.T472_0204715"/>
<dbReference type="OrthoDB" id="9774361at2"/>
<dbReference type="RefSeq" id="WP_023383179.1">
    <property type="nucleotide sequence ID" value="NZ_AXUN02000068.1"/>
</dbReference>
<evidence type="ECO:0000256" key="6">
    <source>
        <dbReference type="SAM" id="Phobius"/>
    </source>
</evidence>
<feature type="transmembrane region" description="Helical" evidence="6">
    <location>
        <begin position="282"/>
        <end position="302"/>
    </location>
</feature>
<dbReference type="GO" id="GO:0016020">
    <property type="term" value="C:membrane"/>
    <property type="evidence" value="ECO:0007669"/>
    <property type="project" value="UniProtKB-SubCell"/>
</dbReference>